<organism evidence="1 2">
    <name type="scientific">Snodgrassella communis</name>
    <dbReference type="NCBI Taxonomy" id="2946699"/>
    <lineage>
        <taxon>Bacteria</taxon>
        <taxon>Pseudomonadati</taxon>
        <taxon>Pseudomonadota</taxon>
        <taxon>Betaproteobacteria</taxon>
        <taxon>Neisseriales</taxon>
        <taxon>Neisseriaceae</taxon>
        <taxon>Snodgrassella</taxon>
    </lineage>
</organism>
<proteinExistence type="predicted"/>
<dbReference type="Proteomes" id="UP000027170">
    <property type="component" value="Unassembled WGS sequence"/>
</dbReference>
<evidence type="ECO:0000313" key="2">
    <source>
        <dbReference type="Proteomes" id="UP000027170"/>
    </source>
</evidence>
<sequence length="46" mass="4799">MIQTSTCAFKASYSINARCASTTLPIRITTPLSAAMTTSIFSALVG</sequence>
<keyword evidence="2" id="KW-1185">Reference proteome</keyword>
<gene>
    <name evidence="1" type="ORF">SALWKB29_1347</name>
</gene>
<dbReference type="AlphaFoldDB" id="A0A837B1Y5"/>
<name>A0A837B1Y5_9NEIS</name>
<reference evidence="1 2" key="1">
    <citation type="submission" date="2014-03" db="EMBL/GenBank/DDBJ databases">
        <title>The genomes of two eusocial bee gut symbionts.</title>
        <authorList>
            <person name="Kwong W.K."/>
            <person name="Engel P."/>
            <person name="Koch H."/>
            <person name="Moran N.A."/>
        </authorList>
    </citation>
    <scope>NUCLEOTIDE SEQUENCE [LARGE SCALE GENOMIC DNA]</scope>
    <source>
        <strain evidence="2">wkB29</strain>
    </source>
</reference>
<protein>
    <submittedName>
        <fullName evidence="1">Uncharacterized protein</fullName>
    </submittedName>
</protein>
<dbReference type="EMBL" id="JFZV01000006">
    <property type="protein sequence ID" value="KDN14557.1"/>
    <property type="molecule type" value="Genomic_DNA"/>
</dbReference>
<evidence type="ECO:0000313" key="1">
    <source>
        <dbReference type="EMBL" id="KDN14557.1"/>
    </source>
</evidence>
<accession>A0A837B1Y5</accession>
<comment type="caution">
    <text evidence="1">The sequence shown here is derived from an EMBL/GenBank/DDBJ whole genome shotgun (WGS) entry which is preliminary data.</text>
</comment>